<evidence type="ECO:0000259" key="11">
    <source>
        <dbReference type="PROSITE" id="PS50003"/>
    </source>
</evidence>
<dbReference type="GO" id="GO:0008270">
    <property type="term" value="F:zinc ion binding"/>
    <property type="evidence" value="ECO:0007669"/>
    <property type="project" value="UniProtKB-KW"/>
</dbReference>
<evidence type="ECO:0000256" key="1">
    <source>
        <dbReference type="ARBA" id="ARBA00004245"/>
    </source>
</evidence>
<evidence type="ECO:0000256" key="9">
    <source>
        <dbReference type="SAM" id="Coils"/>
    </source>
</evidence>
<feature type="compositionally biased region" description="Basic and acidic residues" evidence="10">
    <location>
        <begin position="34"/>
        <end position="48"/>
    </location>
</feature>
<keyword evidence="2" id="KW-0963">Cytoplasm</keyword>
<dbReference type="KEGG" id="aqu:105312012"/>
<dbReference type="Gene3D" id="3.30.40.10">
    <property type="entry name" value="Zinc/RING finger domain, C3HC4 (zinc finger)"/>
    <property type="match status" value="1"/>
</dbReference>
<feature type="domain" description="PH" evidence="11">
    <location>
        <begin position="600"/>
        <end position="694"/>
    </location>
</feature>
<keyword evidence="15" id="KW-1185">Reference proteome</keyword>
<comment type="subcellular location">
    <subcellularLocation>
        <location evidence="1">Cytoplasm</location>
        <location evidence="1">Cytoskeleton</location>
    </subcellularLocation>
</comment>
<dbReference type="InterPro" id="IPR000219">
    <property type="entry name" value="DH_dom"/>
</dbReference>
<dbReference type="InterPro" id="IPR035899">
    <property type="entry name" value="DBL_dom_sf"/>
</dbReference>
<dbReference type="InterPro" id="IPR051092">
    <property type="entry name" value="FYVE_RhoGEF_PH"/>
</dbReference>
<reference evidence="15" key="1">
    <citation type="journal article" date="2010" name="Nature">
        <title>The Amphimedon queenslandica genome and the evolution of animal complexity.</title>
        <authorList>
            <person name="Srivastava M."/>
            <person name="Simakov O."/>
            <person name="Chapman J."/>
            <person name="Fahey B."/>
            <person name="Gauthier M.E."/>
            <person name="Mitros T."/>
            <person name="Richards G.S."/>
            <person name="Conaco C."/>
            <person name="Dacre M."/>
            <person name="Hellsten U."/>
            <person name="Larroux C."/>
            <person name="Putnam N.H."/>
            <person name="Stanke M."/>
            <person name="Adamska M."/>
            <person name="Darling A."/>
            <person name="Degnan S.M."/>
            <person name="Oakley T.H."/>
            <person name="Plachetzki D.C."/>
            <person name="Zhai Y."/>
            <person name="Adamski M."/>
            <person name="Calcino A."/>
            <person name="Cummins S.F."/>
            <person name="Goodstein D.M."/>
            <person name="Harris C."/>
            <person name="Jackson D.J."/>
            <person name="Leys S.P."/>
            <person name="Shu S."/>
            <person name="Woodcroft B.J."/>
            <person name="Vervoort M."/>
            <person name="Kosik K.S."/>
            <person name="Manning G."/>
            <person name="Degnan B.M."/>
            <person name="Rokhsar D.S."/>
        </authorList>
    </citation>
    <scope>NUCLEOTIDE SEQUENCE [LARGE SCALE GENOMIC DNA]</scope>
</reference>
<dbReference type="InterPro" id="IPR000306">
    <property type="entry name" value="Znf_FYVE"/>
</dbReference>
<dbReference type="SMART" id="SM00325">
    <property type="entry name" value="RhoGEF"/>
    <property type="match status" value="1"/>
</dbReference>
<dbReference type="SMART" id="SM00233">
    <property type="entry name" value="PH"/>
    <property type="match status" value="2"/>
</dbReference>
<dbReference type="PANTHER" id="PTHR12673">
    <property type="entry name" value="FACIOGENITAL DYSPLASIA PROTEIN"/>
    <property type="match status" value="1"/>
</dbReference>
<feature type="compositionally biased region" description="Low complexity" evidence="10">
    <location>
        <begin position="208"/>
        <end position="256"/>
    </location>
</feature>
<organism evidence="14">
    <name type="scientific">Amphimedon queenslandica</name>
    <name type="common">Sponge</name>
    <dbReference type="NCBI Taxonomy" id="400682"/>
    <lineage>
        <taxon>Eukaryota</taxon>
        <taxon>Metazoa</taxon>
        <taxon>Porifera</taxon>
        <taxon>Demospongiae</taxon>
        <taxon>Heteroscleromorpha</taxon>
        <taxon>Haplosclerida</taxon>
        <taxon>Niphatidae</taxon>
        <taxon>Amphimedon</taxon>
    </lineage>
</organism>
<dbReference type="InterPro" id="IPR001849">
    <property type="entry name" value="PH_domain"/>
</dbReference>
<feature type="compositionally biased region" description="Polar residues" evidence="10">
    <location>
        <begin position="12"/>
        <end position="33"/>
    </location>
</feature>
<dbReference type="Gene3D" id="1.20.900.10">
    <property type="entry name" value="Dbl homology (DH) domain"/>
    <property type="match status" value="1"/>
</dbReference>
<dbReference type="InterPro" id="IPR011993">
    <property type="entry name" value="PH-like_dom_sf"/>
</dbReference>
<evidence type="ECO:0000256" key="7">
    <source>
        <dbReference type="ARBA" id="ARBA00023212"/>
    </source>
</evidence>
<feature type="compositionally biased region" description="Low complexity" evidence="10">
    <location>
        <begin position="263"/>
        <end position="274"/>
    </location>
</feature>
<dbReference type="InParanoid" id="A0A1X7VBQ1"/>
<dbReference type="EnsemblMetazoa" id="Aqu2.1.37456_001">
    <property type="protein sequence ID" value="Aqu2.1.37456_001"/>
    <property type="gene ID" value="Aqu2.1.37456"/>
</dbReference>
<dbReference type="SUPFAM" id="SSF48065">
    <property type="entry name" value="DBL homology domain (DH-domain)"/>
    <property type="match status" value="1"/>
</dbReference>
<gene>
    <name evidence="14" type="primary">105312012</name>
</gene>
<reference evidence="14" key="2">
    <citation type="submission" date="2017-05" db="UniProtKB">
        <authorList>
            <consortium name="EnsemblMetazoa"/>
        </authorList>
    </citation>
    <scope>IDENTIFICATION</scope>
</reference>
<evidence type="ECO:0000313" key="15">
    <source>
        <dbReference type="Proteomes" id="UP000007879"/>
    </source>
</evidence>
<dbReference type="PROSITE" id="PS50010">
    <property type="entry name" value="DH_2"/>
    <property type="match status" value="1"/>
</dbReference>
<dbReference type="FunCoup" id="A0A1X7VBQ1">
    <property type="interactions" value="16"/>
</dbReference>
<dbReference type="InterPro" id="IPR011011">
    <property type="entry name" value="Znf_FYVE_PHD"/>
</dbReference>
<keyword evidence="7" id="KW-0206">Cytoskeleton</keyword>
<dbReference type="Pfam" id="PF22697">
    <property type="entry name" value="SOS1_NGEF_PH"/>
    <property type="match status" value="1"/>
</dbReference>
<dbReference type="Pfam" id="PF01363">
    <property type="entry name" value="FYVE"/>
    <property type="match status" value="1"/>
</dbReference>
<dbReference type="GO" id="GO:0005856">
    <property type="term" value="C:cytoskeleton"/>
    <property type="evidence" value="ECO:0007669"/>
    <property type="project" value="UniProtKB-SubCell"/>
</dbReference>
<keyword evidence="4" id="KW-0479">Metal-binding</keyword>
<evidence type="ECO:0000256" key="2">
    <source>
        <dbReference type="ARBA" id="ARBA00022490"/>
    </source>
</evidence>
<evidence type="ECO:0000256" key="5">
    <source>
        <dbReference type="ARBA" id="ARBA00022771"/>
    </source>
</evidence>
<feature type="coiled-coil region" evidence="9">
    <location>
        <begin position="557"/>
        <end position="584"/>
    </location>
</feature>
<feature type="compositionally biased region" description="Low complexity" evidence="10">
    <location>
        <begin position="116"/>
        <end position="138"/>
    </location>
</feature>
<feature type="compositionally biased region" description="Polar residues" evidence="10">
    <location>
        <begin position="139"/>
        <end position="148"/>
    </location>
</feature>
<dbReference type="GO" id="GO:0005737">
    <property type="term" value="C:cytoplasm"/>
    <property type="evidence" value="ECO:0007669"/>
    <property type="project" value="TreeGrafter"/>
</dbReference>
<keyword evidence="3" id="KW-0344">Guanine-nucleotide releasing factor</keyword>
<feature type="coiled-coil region" evidence="9">
    <location>
        <begin position="364"/>
        <end position="396"/>
    </location>
</feature>
<evidence type="ECO:0000259" key="13">
    <source>
        <dbReference type="PROSITE" id="PS50178"/>
    </source>
</evidence>
<dbReference type="Gene3D" id="2.30.29.30">
    <property type="entry name" value="Pleckstrin-homology domain (PH domain)/Phosphotyrosine-binding domain (PTB)"/>
    <property type="match status" value="2"/>
</dbReference>
<dbReference type="InterPro" id="IPR013083">
    <property type="entry name" value="Znf_RING/FYVE/PHD"/>
</dbReference>
<feature type="region of interest" description="Disordered" evidence="10">
    <location>
        <begin position="1"/>
        <end position="318"/>
    </location>
</feature>
<feature type="domain" description="FYVE-type" evidence="13">
    <location>
        <begin position="727"/>
        <end position="785"/>
    </location>
</feature>
<evidence type="ECO:0000259" key="12">
    <source>
        <dbReference type="PROSITE" id="PS50010"/>
    </source>
</evidence>
<dbReference type="SUPFAM" id="SSF50729">
    <property type="entry name" value="PH domain-like"/>
    <property type="match status" value="2"/>
</dbReference>
<keyword evidence="6" id="KW-0862">Zinc</keyword>
<feature type="domain" description="DH" evidence="12">
    <location>
        <begin position="382"/>
        <end position="570"/>
    </location>
</feature>
<proteinExistence type="predicted"/>
<dbReference type="EnsemblMetazoa" id="XM_019994172.1">
    <property type="protein sequence ID" value="XP_019849731.1"/>
    <property type="gene ID" value="LOC105312012"/>
</dbReference>
<dbReference type="Pfam" id="PF00621">
    <property type="entry name" value="RhoGEF"/>
    <property type="match status" value="1"/>
</dbReference>
<dbReference type="PROSITE" id="PS50003">
    <property type="entry name" value="PH_DOMAIN"/>
    <property type="match status" value="2"/>
</dbReference>
<dbReference type="PANTHER" id="PTHR12673:SF267">
    <property type="entry name" value="PROTEIN CBG10230"/>
    <property type="match status" value="1"/>
</dbReference>
<feature type="compositionally biased region" description="Basic and acidic residues" evidence="10">
    <location>
        <begin position="72"/>
        <end position="82"/>
    </location>
</feature>
<evidence type="ECO:0000256" key="6">
    <source>
        <dbReference type="ARBA" id="ARBA00022833"/>
    </source>
</evidence>
<dbReference type="InterPro" id="IPR017455">
    <property type="entry name" value="Znf_FYVE-rel"/>
</dbReference>
<sequence length="973" mass="107916">MAVSNLKLQFERLSTTGDNEPNAPRSTNPSSTPERAKRYGRQDPKQDAKMSPGVIPKKQLKQIGKVISSPSENRKSNIDTKKGPGLTTKTKSMEESSDKLKPDPATVSALADAFKSRATASSSSPSSSATSSPLTQSTESHATPTEETSPLRARSSSAKEREAKGRSAPLPMIMSKQSESSPTSSPRVKPKLAPKPASVYKSTENMTKPAIAPKPKILPKPAVAKKPPVVPVTFPEPSLSKSTDSSLSKSTESSGSVPPVRQSSSPDTIPTIVPTDDDVKSNLEDSSDSTPIVIVNSSEKDFSSSGEEQVIPTSPTGPIPPVFISDDDDTPIHVQSAATTTTTDEVVGANAKRGAVDSGYQEGMEEMREKWDTAKRNKAREKRKQIALELLETEKTYVGRIKIIAQDFRQAIQSINVKSSKPVVPDSTINIIFLNIGEIYNLNKQLLDDIENRMDNWAENEQICDVISSIAPFLKLYSMYTAGFEDAMKKLTVTMAKEKKLDVVVKEFERNLGTGLGVAHYMLEPIQRIPRYKLLLEAYLKNLPDDSEERSSATKALEIIGEAADRTNNRIKELENSNEILAIERTITDYEGTLLLAHRRFIKKGMLQKSSRKAQTPRMFFLFSDILLHTEPTGPSTYKFKNEMKLCSVRVEIPKVSLVPFSFELLSTNRSFILSARSEEEMVEWMTTLAGAIRNDKEKMKSLKRGEQLLTLDRSGFGSSAPILVPDQSVSMCQICSKEFTFTFRRHHCRACGRVVCGNCSPYKAYLAYMNKEERICSVCNHHQKRQHSSQGGGDEIDGDVQSPAELSRPNIPSVLILDHEKEAIIGGYVLEQDGKKWNRCWYVVGKDLALYKFKAHEDIKANETVPLPGYRVTSDRASMTINLIHHQAKKKLNLSFKTENLADFETWVEVVEKAAQMEVCEVPVNQDNRMSVSYGSKNRVRSKSLQDIVDSEEPVPAPLTPQSTRVNKTLLY</sequence>
<accession>A0A1X7VBQ1</accession>
<evidence type="ECO:0000256" key="3">
    <source>
        <dbReference type="ARBA" id="ARBA00022658"/>
    </source>
</evidence>
<feature type="compositionally biased region" description="Basic and acidic residues" evidence="10">
    <location>
        <begin position="91"/>
        <end position="102"/>
    </location>
</feature>
<keyword evidence="9" id="KW-0175">Coiled coil</keyword>
<dbReference type="STRING" id="400682.A0A1X7VBQ1"/>
<dbReference type="OrthoDB" id="245697at2759"/>
<protein>
    <submittedName>
        <fullName evidence="14">Uncharacterized protein</fullName>
    </submittedName>
</protein>
<dbReference type="SUPFAM" id="SSF57903">
    <property type="entry name" value="FYVE/PHD zinc finger"/>
    <property type="match status" value="1"/>
</dbReference>
<dbReference type="CDD" id="cd00160">
    <property type="entry name" value="RhoGEF"/>
    <property type="match status" value="1"/>
</dbReference>
<feature type="domain" description="PH" evidence="11">
    <location>
        <begin position="823"/>
        <end position="917"/>
    </location>
</feature>
<evidence type="ECO:0000256" key="8">
    <source>
        <dbReference type="PROSITE-ProRule" id="PRU00091"/>
    </source>
</evidence>
<feature type="compositionally biased region" description="Polar residues" evidence="10">
    <location>
        <begin position="303"/>
        <end position="314"/>
    </location>
</feature>
<dbReference type="GO" id="GO:0005085">
    <property type="term" value="F:guanyl-nucleotide exchange factor activity"/>
    <property type="evidence" value="ECO:0007669"/>
    <property type="project" value="UniProtKB-KW"/>
</dbReference>
<evidence type="ECO:0000256" key="10">
    <source>
        <dbReference type="SAM" id="MobiDB-lite"/>
    </source>
</evidence>
<name>A0A1X7VBQ1_AMPQE</name>
<dbReference type="InterPro" id="IPR055251">
    <property type="entry name" value="SOS1_NGEF_PH"/>
</dbReference>
<dbReference type="Proteomes" id="UP000007879">
    <property type="component" value="Unassembled WGS sequence"/>
</dbReference>
<dbReference type="PROSITE" id="PS50178">
    <property type="entry name" value="ZF_FYVE"/>
    <property type="match status" value="1"/>
</dbReference>
<dbReference type="eggNOG" id="KOG1729">
    <property type="taxonomic scope" value="Eukaryota"/>
</dbReference>
<dbReference type="SMART" id="SM00064">
    <property type="entry name" value="FYVE"/>
    <property type="match status" value="1"/>
</dbReference>
<keyword evidence="5 8" id="KW-0863">Zinc-finger</keyword>
<evidence type="ECO:0000313" key="14">
    <source>
        <dbReference type="EnsemblMetazoa" id="Aqu2.1.37456_001"/>
    </source>
</evidence>
<feature type="compositionally biased region" description="Low complexity" evidence="10">
    <location>
        <begin position="175"/>
        <end position="185"/>
    </location>
</feature>
<dbReference type="AlphaFoldDB" id="A0A1X7VBQ1"/>
<evidence type="ECO:0000256" key="4">
    <source>
        <dbReference type="ARBA" id="ARBA00022723"/>
    </source>
</evidence>